<proteinExistence type="inferred from homology"/>
<keyword evidence="5" id="KW-0106">Calcium</keyword>
<dbReference type="CDD" id="cd11334">
    <property type="entry name" value="AmyAc_TreS"/>
    <property type="match status" value="1"/>
</dbReference>
<dbReference type="Gene3D" id="3.20.20.80">
    <property type="entry name" value="Glycosidases"/>
    <property type="match status" value="1"/>
</dbReference>
<name>D7BH33_ALLS1</name>
<dbReference type="Pfam" id="PF16657">
    <property type="entry name" value="Malt_amylase_C"/>
    <property type="match status" value="1"/>
</dbReference>
<dbReference type="InterPro" id="IPR017853">
    <property type="entry name" value="GH"/>
</dbReference>
<dbReference type="GO" id="GO:0047471">
    <property type="term" value="F:maltose alpha-D-glucosyltransferase activity"/>
    <property type="evidence" value="ECO:0007669"/>
    <property type="project" value="UniProtKB-EC"/>
</dbReference>
<dbReference type="PANTHER" id="PTHR10357:SF219">
    <property type="entry name" value="MALTOSE ALPHA-D-GLUCOSYLTRANSFERASE"/>
    <property type="match status" value="1"/>
</dbReference>
<dbReference type="SUPFAM" id="SSF51011">
    <property type="entry name" value="Glycosyl hydrolase domain"/>
    <property type="match status" value="1"/>
</dbReference>
<evidence type="ECO:0000259" key="8">
    <source>
        <dbReference type="SMART" id="SM00642"/>
    </source>
</evidence>
<evidence type="ECO:0000256" key="1">
    <source>
        <dbReference type="ARBA" id="ARBA00001595"/>
    </source>
</evidence>
<evidence type="ECO:0000256" key="3">
    <source>
        <dbReference type="ARBA" id="ARBA00012619"/>
    </source>
</evidence>
<dbReference type="InterPro" id="IPR045857">
    <property type="entry name" value="O16G_dom_2"/>
</dbReference>
<protein>
    <recommendedName>
        <fullName evidence="3">maltose alpha-D-glucosyltransferase</fullName>
        <ecNumber evidence="3">5.4.99.16</ecNumber>
    </recommendedName>
    <alternativeName>
        <fullName evidence="7">Maltose alpha-D-glucosyltransferase</fullName>
    </alternativeName>
</protein>
<dbReference type="Gene3D" id="3.90.400.10">
    <property type="entry name" value="Oligo-1,6-glucosidase, Domain 2"/>
    <property type="match status" value="1"/>
</dbReference>
<comment type="catalytic activity">
    <reaction evidence="1">
        <text>D-maltose = alpha,alpha-trehalose</text>
        <dbReference type="Rhea" id="RHEA:15145"/>
        <dbReference type="ChEBI" id="CHEBI:16551"/>
        <dbReference type="ChEBI" id="CHEBI:17306"/>
        <dbReference type="EC" id="5.4.99.16"/>
    </reaction>
</comment>
<dbReference type="Proteomes" id="UP000001916">
    <property type="component" value="Chromosome"/>
</dbReference>
<dbReference type="EMBL" id="CP002042">
    <property type="protein sequence ID" value="ADH63886.1"/>
    <property type="molecule type" value="Genomic_DNA"/>
</dbReference>
<evidence type="ECO:0000256" key="2">
    <source>
        <dbReference type="ARBA" id="ARBA00005496"/>
    </source>
</evidence>
<gene>
    <name evidence="9" type="ordered locus">Mesil_2014</name>
</gene>
<dbReference type="GO" id="GO:0046872">
    <property type="term" value="F:metal ion binding"/>
    <property type="evidence" value="ECO:0007669"/>
    <property type="project" value="UniProtKB-KW"/>
</dbReference>
<keyword evidence="10" id="KW-1185">Reference proteome</keyword>
<dbReference type="EC" id="5.4.99.16" evidence="3"/>
<dbReference type="SMART" id="SM00642">
    <property type="entry name" value="Aamy"/>
    <property type="match status" value="1"/>
</dbReference>
<dbReference type="Gene3D" id="2.60.40.1180">
    <property type="entry name" value="Golgi alpha-mannosidase II"/>
    <property type="match status" value="1"/>
</dbReference>
<dbReference type="GO" id="GO:0005975">
    <property type="term" value="P:carbohydrate metabolic process"/>
    <property type="evidence" value="ECO:0007669"/>
    <property type="project" value="InterPro"/>
</dbReference>
<organism evidence="9 10">
    <name type="scientific">Allomeiothermus silvanus (strain ATCC 700542 / DSM 9946 / NBRC 106475 / NCIMB 13440 / VI-R2)</name>
    <name type="common">Thermus silvanus</name>
    <dbReference type="NCBI Taxonomy" id="526227"/>
    <lineage>
        <taxon>Bacteria</taxon>
        <taxon>Thermotogati</taxon>
        <taxon>Deinococcota</taxon>
        <taxon>Deinococci</taxon>
        <taxon>Thermales</taxon>
        <taxon>Thermaceae</taxon>
        <taxon>Allomeiothermus</taxon>
    </lineage>
</organism>
<reference evidence="9 10" key="1">
    <citation type="journal article" date="2010" name="Stand. Genomic Sci.">
        <title>Complete genome sequence of Meiothermus silvanus type strain (VI-R2).</title>
        <authorList>
            <person name="Sikorski J."/>
            <person name="Tindall B.J."/>
            <person name="Lowry S."/>
            <person name="Lucas S."/>
            <person name="Nolan M."/>
            <person name="Copeland A."/>
            <person name="Glavina Del Rio T."/>
            <person name="Tice H."/>
            <person name="Cheng J.F."/>
            <person name="Han C."/>
            <person name="Pitluck S."/>
            <person name="Liolios K."/>
            <person name="Ivanova N."/>
            <person name="Mavromatis K."/>
            <person name="Mikhailova N."/>
            <person name="Pati A."/>
            <person name="Goodwin L."/>
            <person name="Chen A."/>
            <person name="Palaniappan K."/>
            <person name="Land M."/>
            <person name="Hauser L."/>
            <person name="Chang Y.J."/>
            <person name="Jeffries C.D."/>
            <person name="Rohde M."/>
            <person name="Goker M."/>
            <person name="Woyke T."/>
            <person name="Bristow J."/>
            <person name="Eisen J.A."/>
            <person name="Markowitz V."/>
            <person name="Hugenholtz P."/>
            <person name="Kyrpides N.C."/>
            <person name="Klenk H.P."/>
            <person name="Lapidus A."/>
        </authorList>
    </citation>
    <scope>NUCLEOTIDE SEQUENCE [LARGE SCALE GENOMIC DNA]</scope>
    <source>
        <strain evidence="10">ATCC 700542 / DSM 9946 / VI-R2</strain>
    </source>
</reference>
<dbReference type="eggNOG" id="COG0366">
    <property type="taxonomic scope" value="Bacteria"/>
</dbReference>
<sequence>MAAVSTSDPLWYKDAVFYELHVRSFQDSNADGIGDFPGLTSRLDYLQALGVDCLWLMPFYPSPLKDDGYDIADYKAINPDYGTLDDFRHFLAEAHARGIRVIADLVVNHTSDQHFWFQEARKGPDNPYYHYYVWSDTPEKYKEARIIFTDTETSNWTFEPAVGKFYWHRFFSSQPDLNYDNPKVRQEMLDVVRFWLELGLDGFRVDAVPYLFEREGTNCENLPETHAFLAELRRFVDQNFPGRLLLAEANQWPKDVVAYFGTAEQPEFHMCFNFPVMPRIFMALAREEAKPIEEIMRSIPEIRPDCQWAIFLRNHDELTLEMVTDEERSFMYAVYAKDPRMKVNVGIRRRLAPLVDGGRRQLELLHSILLTLPGSPILYYGDEIGMGDNIYLDDRHGVRTPMQWSIDRNAGFSQADTAKLYSPVIVDPPYAYQGVNVEAQERSAYSLLQWVRQVIRVRKQYPVFGRGSLAFLTPNNPKILAYLRSYEGMQVLVVHNLSRYAQPVALNLSPWKGFTPVEMIGQVAFPPIGEQPYLLTLGPHAFFWFRLDQSS</sequence>
<dbReference type="CAZy" id="GH13">
    <property type="family name" value="Glycoside Hydrolase Family 13"/>
</dbReference>
<evidence type="ECO:0000256" key="7">
    <source>
        <dbReference type="ARBA" id="ARBA00031378"/>
    </source>
</evidence>
<evidence type="ECO:0000256" key="5">
    <source>
        <dbReference type="ARBA" id="ARBA00022837"/>
    </source>
</evidence>
<dbReference type="Pfam" id="PF00128">
    <property type="entry name" value="Alpha-amylase"/>
    <property type="match status" value="2"/>
</dbReference>
<dbReference type="SUPFAM" id="SSF51445">
    <property type="entry name" value="(Trans)glycosidases"/>
    <property type="match status" value="1"/>
</dbReference>
<dbReference type="InterPro" id="IPR032091">
    <property type="entry name" value="Malt_amylase-like_C"/>
</dbReference>
<dbReference type="STRING" id="526227.Mesil_2014"/>
<dbReference type="InterPro" id="IPR012810">
    <property type="entry name" value="TreS/a-amylase_N"/>
</dbReference>
<dbReference type="InterPro" id="IPR013780">
    <property type="entry name" value="Glyco_hydro_b"/>
</dbReference>
<dbReference type="AlphaFoldDB" id="D7BH33"/>
<dbReference type="KEGG" id="msv:Mesil_2014"/>
<feature type="domain" description="Glycosyl hydrolase family 13 catalytic" evidence="8">
    <location>
        <begin position="19"/>
        <end position="419"/>
    </location>
</feature>
<dbReference type="NCBIfam" id="TIGR02456">
    <property type="entry name" value="treS_nterm"/>
    <property type="match status" value="1"/>
</dbReference>
<keyword evidence="6 9" id="KW-0413">Isomerase</keyword>
<comment type="similarity">
    <text evidence="2">Belongs to the glycosyl hydrolase 13 family. TreS subfamily.</text>
</comment>
<evidence type="ECO:0000256" key="6">
    <source>
        <dbReference type="ARBA" id="ARBA00023235"/>
    </source>
</evidence>
<dbReference type="RefSeq" id="WP_013158437.1">
    <property type="nucleotide sequence ID" value="NC_014212.1"/>
</dbReference>
<dbReference type="HOGENOM" id="CLU_006462_2_3_0"/>
<dbReference type="OrthoDB" id="9805159at2"/>
<keyword evidence="4" id="KW-0479">Metal-binding</keyword>
<evidence type="ECO:0000313" key="9">
    <source>
        <dbReference type="EMBL" id="ADH63886.1"/>
    </source>
</evidence>
<evidence type="ECO:0000256" key="4">
    <source>
        <dbReference type="ARBA" id="ARBA00022723"/>
    </source>
</evidence>
<dbReference type="PANTHER" id="PTHR10357">
    <property type="entry name" value="ALPHA-AMYLASE FAMILY MEMBER"/>
    <property type="match status" value="1"/>
</dbReference>
<accession>D7BH33</accession>
<evidence type="ECO:0000313" key="10">
    <source>
        <dbReference type="Proteomes" id="UP000001916"/>
    </source>
</evidence>
<dbReference type="FunFam" id="3.20.20.80:FF:000055">
    <property type="entry name" value="Trehalose synthase"/>
    <property type="match status" value="1"/>
</dbReference>
<dbReference type="InterPro" id="IPR006047">
    <property type="entry name" value="GH13_cat_dom"/>
</dbReference>